<dbReference type="PROSITE" id="PS50987">
    <property type="entry name" value="HTH_ARSR_2"/>
    <property type="match status" value="1"/>
</dbReference>
<dbReference type="InterPro" id="IPR001845">
    <property type="entry name" value="HTH_ArsR_DNA-bd_dom"/>
</dbReference>
<dbReference type="Gene3D" id="1.10.10.10">
    <property type="entry name" value="Winged helix-like DNA-binding domain superfamily/Winged helix DNA-binding domain"/>
    <property type="match status" value="1"/>
</dbReference>
<keyword evidence="3" id="KW-0804">Transcription</keyword>
<dbReference type="InterPro" id="IPR014036">
    <property type="entry name" value="DeoR-like_C"/>
</dbReference>
<proteinExistence type="predicted"/>
<dbReference type="EMBL" id="AZFJ01000049">
    <property type="protein sequence ID" value="KRL85870.1"/>
    <property type="molecule type" value="Genomic_DNA"/>
</dbReference>
<dbReference type="SUPFAM" id="SSF100950">
    <property type="entry name" value="NagB/RpiA/CoA transferase-like"/>
    <property type="match status" value="1"/>
</dbReference>
<keyword evidence="2" id="KW-0238">DNA-binding</keyword>
<dbReference type="PANTHER" id="PTHR30363">
    <property type="entry name" value="HTH-TYPE TRANSCRIPTIONAL REGULATOR SRLR-RELATED"/>
    <property type="match status" value="1"/>
</dbReference>
<dbReference type="InterPro" id="IPR011991">
    <property type="entry name" value="ArsR-like_HTH"/>
</dbReference>
<sequence>MKVLTDERKRHILHVLDRDGMVSVQSLCSDMATSSSTVRRDLADLEDEGLLERIHGGAKRRGGLRDEPTVRVKANQNTNAKSAIAQAAVAAVSAGDLIFLDAGTTTAHLVPLLHDVPDITVVTPGVDNASLLADHNIRSIMLGGQLKPTTKAVIGAEAAQQLQRFRFNIAFIGTNGIHPDYGVTTPDPEEAAIKRLAIDHSVDTFILADHSKFDQASFSQIVGLRAHTIITTDIETLGSPYNECRNIVDSLHSPTVRQQ</sequence>
<dbReference type="SMART" id="SM01134">
    <property type="entry name" value="DeoRC"/>
    <property type="match status" value="1"/>
</dbReference>
<dbReference type="SUPFAM" id="SSF46785">
    <property type="entry name" value="Winged helix' DNA-binding domain"/>
    <property type="match status" value="1"/>
</dbReference>
<evidence type="ECO:0000256" key="2">
    <source>
        <dbReference type="ARBA" id="ARBA00023125"/>
    </source>
</evidence>
<dbReference type="Pfam" id="PF08220">
    <property type="entry name" value="HTH_DeoR"/>
    <property type="match status" value="1"/>
</dbReference>
<dbReference type="PATRIC" id="fig|1423783.4.peg.1307"/>
<dbReference type="SMART" id="SM00420">
    <property type="entry name" value="HTH_DEOR"/>
    <property type="match status" value="1"/>
</dbReference>
<dbReference type="Pfam" id="PF00455">
    <property type="entry name" value="DeoRC"/>
    <property type="match status" value="1"/>
</dbReference>
<evidence type="ECO:0000313" key="7">
    <source>
        <dbReference type="Proteomes" id="UP000051922"/>
    </source>
</evidence>
<comment type="caution">
    <text evidence="6">The sequence shown here is derived from an EMBL/GenBank/DDBJ whole genome shotgun (WGS) entry which is preliminary data.</text>
</comment>
<dbReference type="InterPro" id="IPR001034">
    <property type="entry name" value="DeoR_HTH"/>
</dbReference>
<dbReference type="Proteomes" id="UP000051922">
    <property type="component" value="Unassembled WGS sequence"/>
</dbReference>
<dbReference type="InterPro" id="IPR036390">
    <property type="entry name" value="WH_DNA-bd_sf"/>
</dbReference>
<keyword evidence="7" id="KW-1185">Reference proteome</keyword>
<dbReference type="GO" id="GO:0003700">
    <property type="term" value="F:DNA-binding transcription factor activity"/>
    <property type="evidence" value="ECO:0007669"/>
    <property type="project" value="InterPro"/>
</dbReference>
<reference evidence="6 7" key="1">
    <citation type="journal article" date="2015" name="Genome Announc.">
        <title>Expanding the biotechnology potential of lactobacilli through comparative genomics of 213 strains and associated genera.</title>
        <authorList>
            <person name="Sun Z."/>
            <person name="Harris H.M."/>
            <person name="McCann A."/>
            <person name="Guo C."/>
            <person name="Argimon S."/>
            <person name="Zhang W."/>
            <person name="Yang X."/>
            <person name="Jeffery I.B."/>
            <person name="Cooney J.C."/>
            <person name="Kagawa T.F."/>
            <person name="Liu W."/>
            <person name="Song Y."/>
            <person name="Salvetti E."/>
            <person name="Wrobel A."/>
            <person name="Rasinkangas P."/>
            <person name="Parkhill J."/>
            <person name="Rea M.C."/>
            <person name="O'Sullivan O."/>
            <person name="Ritari J."/>
            <person name="Douillard F.P."/>
            <person name="Paul Ross R."/>
            <person name="Yang R."/>
            <person name="Briner A.E."/>
            <person name="Felis G.E."/>
            <person name="de Vos W.M."/>
            <person name="Barrangou R."/>
            <person name="Klaenhammer T.R."/>
            <person name="Caufield P.W."/>
            <person name="Cui Y."/>
            <person name="Zhang H."/>
            <person name="O'Toole P.W."/>
        </authorList>
    </citation>
    <scope>NUCLEOTIDE SEQUENCE [LARGE SCALE GENOMIC DNA]</scope>
    <source>
        <strain evidence="6 7">DSM 15945</strain>
    </source>
</reference>
<dbReference type="AlphaFoldDB" id="A0A0R1TYP3"/>
<dbReference type="GO" id="GO:0003677">
    <property type="term" value="F:DNA binding"/>
    <property type="evidence" value="ECO:0007669"/>
    <property type="project" value="UniProtKB-KW"/>
</dbReference>
<dbReference type="InterPro" id="IPR050313">
    <property type="entry name" value="Carb_Metab_HTH_regulators"/>
</dbReference>
<dbReference type="InterPro" id="IPR018356">
    <property type="entry name" value="Tscrpt_reg_HTH_DeoR_CS"/>
</dbReference>
<organism evidence="6 7">
    <name type="scientific">Lacticaseibacillus pantheris DSM 15945 = JCM 12539 = NBRC 106106</name>
    <dbReference type="NCBI Taxonomy" id="1423783"/>
    <lineage>
        <taxon>Bacteria</taxon>
        <taxon>Bacillati</taxon>
        <taxon>Bacillota</taxon>
        <taxon>Bacilli</taxon>
        <taxon>Lactobacillales</taxon>
        <taxon>Lactobacillaceae</taxon>
        <taxon>Lacticaseibacillus</taxon>
    </lineage>
</organism>
<evidence type="ECO:0000259" key="4">
    <source>
        <dbReference type="PROSITE" id="PS50987"/>
    </source>
</evidence>
<name>A0A0R1TYP3_9LACO</name>
<feature type="domain" description="HTH deoR-type" evidence="5">
    <location>
        <begin position="5"/>
        <end position="60"/>
    </location>
</feature>
<protein>
    <submittedName>
        <fullName evidence="6">Lactose transport regulator</fullName>
    </submittedName>
</protein>
<dbReference type="Gene3D" id="3.40.50.1360">
    <property type="match status" value="1"/>
</dbReference>
<dbReference type="InterPro" id="IPR037171">
    <property type="entry name" value="NagB/RpiA_transferase-like"/>
</dbReference>
<dbReference type="InterPro" id="IPR036388">
    <property type="entry name" value="WH-like_DNA-bd_sf"/>
</dbReference>
<dbReference type="PRINTS" id="PR00037">
    <property type="entry name" value="HTHLACR"/>
</dbReference>
<evidence type="ECO:0000256" key="1">
    <source>
        <dbReference type="ARBA" id="ARBA00023015"/>
    </source>
</evidence>
<dbReference type="PROSITE" id="PS00894">
    <property type="entry name" value="HTH_DEOR_1"/>
    <property type="match status" value="1"/>
</dbReference>
<evidence type="ECO:0000313" key="6">
    <source>
        <dbReference type="EMBL" id="KRL85870.1"/>
    </source>
</evidence>
<dbReference type="CDD" id="cd00090">
    <property type="entry name" value="HTH_ARSR"/>
    <property type="match status" value="1"/>
</dbReference>
<keyword evidence="1" id="KW-0805">Transcription regulation</keyword>
<evidence type="ECO:0000256" key="3">
    <source>
        <dbReference type="ARBA" id="ARBA00023163"/>
    </source>
</evidence>
<feature type="domain" description="HTH arsR-type" evidence="4">
    <location>
        <begin position="1"/>
        <end position="84"/>
    </location>
</feature>
<dbReference type="STRING" id="1423783.FC50_GL001265"/>
<gene>
    <name evidence="6" type="ORF">FC50_GL001265</name>
</gene>
<dbReference type="PANTHER" id="PTHR30363:SF56">
    <property type="entry name" value="TRANSCRIPTIONAL REGULATOR, DEOR FAMILY"/>
    <property type="match status" value="1"/>
</dbReference>
<dbReference type="PROSITE" id="PS51000">
    <property type="entry name" value="HTH_DEOR_2"/>
    <property type="match status" value="1"/>
</dbReference>
<accession>A0A0R1TYP3</accession>
<evidence type="ECO:0000259" key="5">
    <source>
        <dbReference type="PROSITE" id="PS51000"/>
    </source>
</evidence>